<dbReference type="EMBL" id="JACIIG010000020">
    <property type="protein sequence ID" value="MBB4571141.1"/>
    <property type="molecule type" value="Genomic_DNA"/>
</dbReference>
<protein>
    <submittedName>
        <fullName evidence="2">3-oxoacyl-[acyl-carrier protein] reductase</fullName>
        <ecNumber evidence="2">1.1.1.100</ecNumber>
    </submittedName>
</protein>
<comment type="caution">
    <text evidence="2">The sequence shown here is derived from an EMBL/GenBank/DDBJ whole genome shotgun (WGS) entry which is preliminary data.</text>
</comment>
<comment type="similarity">
    <text evidence="1">Belongs to the short-chain dehydrogenases/reductases (SDR) family.</text>
</comment>
<dbReference type="CDD" id="cd05233">
    <property type="entry name" value="SDR_c"/>
    <property type="match status" value="1"/>
</dbReference>
<organism evidence="2 3">
    <name type="scientific">Rhizobium leucaenae</name>
    <dbReference type="NCBI Taxonomy" id="29450"/>
    <lineage>
        <taxon>Bacteria</taxon>
        <taxon>Pseudomonadati</taxon>
        <taxon>Pseudomonadota</taxon>
        <taxon>Alphaproteobacteria</taxon>
        <taxon>Hyphomicrobiales</taxon>
        <taxon>Rhizobiaceae</taxon>
        <taxon>Rhizobium/Agrobacterium group</taxon>
        <taxon>Rhizobium</taxon>
    </lineage>
</organism>
<dbReference type="PANTHER" id="PTHR42760:SF129">
    <property type="entry name" value="OXIDOREDUCTASE"/>
    <property type="match status" value="1"/>
</dbReference>
<keyword evidence="3" id="KW-1185">Reference proteome</keyword>
<gene>
    <name evidence="2" type="ORF">GGE60_005299</name>
</gene>
<dbReference type="PRINTS" id="PR00081">
    <property type="entry name" value="GDHRDH"/>
</dbReference>
<reference evidence="2 3" key="1">
    <citation type="submission" date="2020-08" db="EMBL/GenBank/DDBJ databases">
        <title>Genomic Encyclopedia of Type Strains, Phase IV (KMG-V): Genome sequencing to study the core and pangenomes of soil and plant-associated prokaryotes.</title>
        <authorList>
            <person name="Whitman W."/>
        </authorList>
    </citation>
    <scope>NUCLEOTIDE SEQUENCE [LARGE SCALE GENOMIC DNA]</scope>
    <source>
        <strain evidence="2 3">SEMIA 492</strain>
    </source>
</reference>
<name>A0A7W7EMI7_9HYPH</name>
<dbReference type="Gene3D" id="3.40.50.720">
    <property type="entry name" value="NAD(P)-binding Rossmann-like Domain"/>
    <property type="match status" value="1"/>
</dbReference>
<dbReference type="EC" id="1.1.1.100" evidence="2"/>
<evidence type="ECO:0000313" key="2">
    <source>
        <dbReference type="EMBL" id="MBB4571141.1"/>
    </source>
</evidence>
<dbReference type="PANTHER" id="PTHR42760">
    <property type="entry name" value="SHORT-CHAIN DEHYDROGENASES/REDUCTASES FAMILY MEMBER"/>
    <property type="match status" value="1"/>
</dbReference>
<evidence type="ECO:0000313" key="3">
    <source>
        <dbReference type="Proteomes" id="UP000543836"/>
    </source>
</evidence>
<dbReference type="Proteomes" id="UP000543836">
    <property type="component" value="Unassembled WGS sequence"/>
</dbReference>
<sequence length="238" mass="24898">MATARRLLAAGHRVAVFSHNSDTVAEACTSLSEEFDPDQVLGRVVDLANPAALTRFFDELQSIWGFAEILVCNAGISPKGPNGPTQFEEIGLDQWNRVLAVNLTGAMLCCQAVIGGMRQTGFGRVVLVGSLAGRTRPRVAGPAYVTSKAGMAGLVRTLVGQFSPFGITINLVAPGRILTPLIGEPDTPTNREAIGRIPAGRLGTPEDVAAVIVFLTSMDAGFVNGAIIDVNGGEFAPP</sequence>
<keyword evidence="2" id="KW-0560">Oxidoreductase</keyword>
<dbReference type="FunFam" id="3.40.50.720:FF:000084">
    <property type="entry name" value="Short-chain dehydrogenase reductase"/>
    <property type="match status" value="1"/>
</dbReference>
<accession>A0A7W7EMI7</accession>
<dbReference type="AlphaFoldDB" id="A0A7W7EMI7"/>
<dbReference type="GO" id="GO:0004316">
    <property type="term" value="F:3-oxoacyl-[acyl-carrier-protein] reductase (NADPH) activity"/>
    <property type="evidence" value="ECO:0007669"/>
    <property type="project" value="UniProtKB-EC"/>
</dbReference>
<dbReference type="SUPFAM" id="SSF51735">
    <property type="entry name" value="NAD(P)-binding Rossmann-fold domains"/>
    <property type="match status" value="1"/>
</dbReference>
<dbReference type="NCBIfam" id="NF009466">
    <property type="entry name" value="PRK12826.1-2"/>
    <property type="match status" value="1"/>
</dbReference>
<dbReference type="InterPro" id="IPR036291">
    <property type="entry name" value="NAD(P)-bd_dom_sf"/>
</dbReference>
<dbReference type="InterPro" id="IPR002347">
    <property type="entry name" value="SDR_fam"/>
</dbReference>
<dbReference type="GO" id="GO:0030497">
    <property type="term" value="P:fatty acid elongation"/>
    <property type="evidence" value="ECO:0007669"/>
    <property type="project" value="TreeGrafter"/>
</dbReference>
<dbReference type="Pfam" id="PF13561">
    <property type="entry name" value="adh_short_C2"/>
    <property type="match status" value="1"/>
</dbReference>
<proteinExistence type="inferred from homology"/>
<evidence type="ECO:0000256" key="1">
    <source>
        <dbReference type="ARBA" id="ARBA00006484"/>
    </source>
</evidence>